<evidence type="ECO:0000313" key="3">
    <source>
        <dbReference type="EMBL" id="MBD8524311.1"/>
    </source>
</evidence>
<keyword evidence="4" id="KW-1185">Reference proteome</keyword>
<accession>A0AAW3ZDP9</accession>
<dbReference type="CDD" id="cd15482">
    <property type="entry name" value="Sialidase_non-viral"/>
    <property type="match status" value="1"/>
</dbReference>
<dbReference type="Gene3D" id="2.120.10.10">
    <property type="match status" value="1"/>
</dbReference>
<sequence>MLHRLKTCCMLVALGLCPAHADAALRMTPLELPGHAQPSISTDGRGGFVLTSIERQGSRAELRFHQLDRQGQLQHSGLIASGSDWFVNWADFPSLVVADNGDWLSFYLRKSDPSKPYAYDIWTTRSTDRGQTWSEASRLNQDNRPTEHGFVSLLPDGEDRVLAIWLDGRRGAEAGSHAGHDDHGAAHTSLRSAQLSRDGSTQQVELDDLTCDCCHTDALRTEQGPWVVYRDRSREEIRDIGWLRRFDHGWSAPAIAVADHWQMAGCPVNGPALTRLGDRPLLAWPTQNGANFELRLAVHAQSGWQPLTRLEAHPSLLGRVDAAPWHSERALVSWLGVAEGTAGHPVLRVAELDGNGEQISRLDITELPVGRNTGMPRLASLGDAAILVWTEPGAAGPRVRGVRIETDATISDD</sequence>
<feature type="compositionally biased region" description="Basic and acidic residues" evidence="1">
    <location>
        <begin position="174"/>
        <end position="185"/>
    </location>
</feature>
<gene>
    <name evidence="3" type="ORF">IFO71_01015</name>
</gene>
<evidence type="ECO:0000256" key="1">
    <source>
        <dbReference type="SAM" id="MobiDB-lite"/>
    </source>
</evidence>
<keyword evidence="2" id="KW-0732">Signal</keyword>
<reference evidence="3 4" key="1">
    <citation type="submission" date="2020-09" db="EMBL/GenBank/DDBJ databases">
        <title>Pseudoxanthomonas sp. CAU 1598 isolated from sand of Yaerae Beach.</title>
        <authorList>
            <person name="Kim W."/>
        </authorList>
    </citation>
    <scope>NUCLEOTIDE SEQUENCE [LARGE SCALE GENOMIC DNA]</scope>
    <source>
        <strain evidence="3 4">CAU 1598</strain>
    </source>
</reference>
<dbReference type="InterPro" id="IPR036278">
    <property type="entry name" value="Sialidase_sf"/>
</dbReference>
<dbReference type="Proteomes" id="UP000613768">
    <property type="component" value="Unassembled WGS sequence"/>
</dbReference>
<dbReference type="RefSeq" id="WP_192027651.1">
    <property type="nucleotide sequence ID" value="NZ_JACYTR010000001.1"/>
</dbReference>
<evidence type="ECO:0000313" key="4">
    <source>
        <dbReference type="Proteomes" id="UP000613768"/>
    </source>
</evidence>
<comment type="caution">
    <text evidence="3">The sequence shown here is derived from an EMBL/GenBank/DDBJ whole genome shotgun (WGS) entry which is preliminary data.</text>
</comment>
<dbReference type="EMBL" id="JACYTR010000001">
    <property type="protein sequence ID" value="MBD8524311.1"/>
    <property type="molecule type" value="Genomic_DNA"/>
</dbReference>
<feature type="chain" id="PRO_5043957899" evidence="2">
    <location>
        <begin position="22"/>
        <end position="413"/>
    </location>
</feature>
<protein>
    <submittedName>
        <fullName evidence="3">Exo-alpha-sialidase</fullName>
    </submittedName>
</protein>
<feature type="region of interest" description="Disordered" evidence="1">
    <location>
        <begin position="174"/>
        <end position="201"/>
    </location>
</feature>
<evidence type="ECO:0000256" key="2">
    <source>
        <dbReference type="SAM" id="SignalP"/>
    </source>
</evidence>
<organism evidence="3 4">
    <name type="scientific">Pseudomarimonas arenosa</name>
    <dbReference type="NCBI Taxonomy" id="2774145"/>
    <lineage>
        <taxon>Bacteria</taxon>
        <taxon>Pseudomonadati</taxon>
        <taxon>Pseudomonadota</taxon>
        <taxon>Gammaproteobacteria</taxon>
        <taxon>Lysobacterales</taxon>
        <taxon>Lysobacteraceae</taxon>
        <taxon>Pseudomarimonas</taxon>
    </lineage>
</organism>
<name>A0AAW3ZDP9_9GAMM</name>
<dbReference type="SUPFAM" id="SSF50939">
    <property type="entry name" value="Sialidases"/>
    <property type="match status" value="1"/>
</dbReference>
<feature type="compositionally biased region" description="Polar residues" evidence="1">
    <location>
        <begin position="189"/>
        <end position="201"/>
    </location>
</feature>
<proteinExistence type="predicted"/>
<feature type="signal peptide" evidence="2">
    <location>
        <begin position="1"/>
        <end position="21"/>
    </location>
</feature>
<dbReference type="AlphaFoldDB" id="A0AAW3ZDP9"/>